<dbReference type="SUPFAM" id="SSF56281">
    <property type="entry name" value="Metallo-hydrolase/oxidoreductase"/>
    <property type="match status" value="1"/>
</dbReference>
<dbReference type="Pfam" id="PF00753">
    <property type="entry name" value="Lactamase_B"/>
    <property type="match status" value="1"/>
</dbReference>
<feature type="signal peptide" evidence="1">
    <location>
        <begin position="1"/>
        <end position="22"/>
    </location>
</feature>
<sequence>MFPKRLLRLAAVISGMANYASALPAKQPSCLRVENFINEGIGFNVISSLIIGSESAVLVDVPIDIPHAEVLADWIRNTTDKPLVAVFTTHHHPDHNLGARAILDQFDQASFFASKNAVKHLINETPQMSERMRLAFGRDNITDNPALPSVYPNTFFTLSGHEDEPIHLISNVLKYY</sequence>
<dbReference type="InterPro" id="IPR036866">
    <property type="entry name" value="RibonucZ/Hydroxyglut_hydro"/>
</dbReference>
<comment type="caution">
    <text evidence="3">The sequence shown here is derived from an EMBL/GenBank/DDBJ whole genome shotgun (WGS) entry which is preliminary data.</text>
</comment>
<evidence type="ECO:0000259" key="2">
    <source>
        <dbReference type="Pfam" id="PF00753"/>
    </source>
</evidence>
<dbReference type="InterPro" id="IPR050855">
    <property type="entry name" value="NDM-1-like"/>
</dbReference>
<reference evidence="3 4" key="1">
    <citation type="submission" date="2020-01" db="EMBL/GenBank/DDBJ databases">
        <title>Identification and distribution of gene clusters putatively required for synthesis of sphingolipid metabolism inhibitors in phylogenetically diverse species of the filamentous fungus Fusarium.</title>
        <authorList>
            <person name="Kim H.-S."/>
            <person name="Busman M."/>
            <person name="Brown D.W."/>
            <person name="Divon H."/>
            <person name="Uhlig S."/>
            <person name="Proctor R.H."/>
        </authorList>
    </citation>
    <scope>NUCLEOTIDE SEQUENCE [LARGE SCALE GENOMIC DNA]</scope>
    <source>
        <strain evidence="3 4">NRRL 20459</strain>
    </source>
</reference>
<protein>
    <submittedName>
        <fullName evidence="3">Beta-lactamase</fullName>
    </submittedName>
</protein>
<dbReference type="Gene3D" id="3.60.15.10">
    <property type="entry name" value="Ribonuclease Z/Hydroxyacylglutathione hydrolase-like"/>
    <property type="match status" value="1"/>
</dbReference>
<keyword evidence="4" id="KW-1185">Reference proteome</keyword>
<evidence type="ECO:0000313" key="4">
    <source>
        <dbReference type="Proteomes" id="UP000554235"/>
    </source>
</evidence>
<dbReference type="PANTHER" id="PTHR42951:SF4">
    <property type="entry name" value="ACYL-COENZYME A THIOESTERASE MBLAC2"/>
    <property type="match status" value="1"/>
</dbReference>
<gene>
    <name evidence="3" type="ORF">FALBO_13829</name>
</gene>
<evidence type="ECO:0000313" key="3">
    <source>
        <dbReference type="EMBL" id="KAF4459416.1"/>
    </source>
</evidence>
<feature type="chain" id="PRO_5034047104" evidence="1">
    <location>
        <begin position="23"/>
        <end position="176"/>
    </location>
</feature>
<dbReference type="Proteomes" id="UP000554235">
    <property type="component" value="Unassembled WGS sequence"/>
</dbReference>
<proteinExistence type="predicted"/>
<feature type="domain" description="Metallo-beta-lactamase" evidence="2">
    <location>
        <begin position="46"/>
        <end position="114"/>
    </location>
</feature>
<dbReference type="EMBL" id="JAADYS010002178">
    <property type="protein sequence ID" value="KAF4459416.1"/>
    <property type="molecule type" value="Genomic_DNA"/>
</dbReference>
<keyword evidence="1" id="KW-0732">Signal</keyword>
<evidence type="ECO:0000256" key="1">
    <source>
        <dbReference type="SAM" id="SignalP"/>
    </source>
</evidence>
<organism evidence="3 4">
    <name type="scientific">Fusarium albosuccineum</name>
    <dbReference type="NCBI Taxonomy" id="1237068"/>
    <lineage>
        <taxon>Eukaryota</taxon>
        <taxon>Fungi</taxon>
        <taxon>Dikarya</taxon>
        <taxon>Ascomycota</taxon>
        <taxon>Pezizomycotina</taxon>
        <taxon>Sordariomycetes</taxon>
        <taxon>Hypocreomycetidae</taxon>
        <taxon>Hypocreales</taxon>
        <taxon>Nectriaceae</taxon>
        <taxon>Fusarium</taxon>
        <taxon>Fusarium decemcellulare species complex</taxon>
    </lineage>
</organism>
<accession>A0A8H4KZX5</accession>
<dbReference type="OrthoDB" id="536211at2759"/>
<dbReference type="AlphaFoldDB" id="A0A8H4KZX5"/>
<name>A0A8H4KZX5_9HYPO</name>
<dbReference type="PANTHER" id="PTHR42951">
    <property type="entry name" value="METALLO-BETA-LACTAMASE DOMAIN-CONTAINING"/>
    <property type="match status" value="1"/>
</dbReference>
<dbReference type="InterPro" id="IPR001279">
    <property type="entry name" value="Metallo-B-lactamas"/>
</dbReference>